<keyword evidence="1" id="KW-0812">Transmembrane</keyword>
<dbReference type="InterPro" id="IPR047928">
    <property type="entry name" value="Perm_prefix_1"/>
</dbReference>
<dbReference type="Pfam" id="PF22564">
    <property type="entry name" value="HAAS"/>
    <property type="match status" value="1"/>
</dbReference>
<name>A0A6N8FMF0_9BACI</name>
<dbReference type="InterPro" id="IPR053150">
    <property type="entry name" value="Teicoplanin_resist-assoc"/>
</dbReference>
<keyword evidence="4" id="KW-1185">Reference proteome</keyword>
<sequence length="255" mass="29897">MDKKIESYIDKIVSQLNCDEEEKREIIDEMRDHLYLLKNEYLDQGFTMEEAIQKSLVSFGEQKQLTKGLQESLFPFYKAFKIGVWILFGLYSFITLFKLLFQRIIFRITDYTINGDTLNRYAFTPMNSEGFFEFIMFNSNIIPFKNTIEYLTGFERFNTDIIINNTLGNILIFLPLGIFLPLLFKKYRRFTKVFVTSIVISFSVEILQLVLKIGQFDIDDVILNTTGSIVGFFLLKIIKSVLTIPKGSFFRRITN</sequence>
<feature type="transmembrane region" description="Helical" evidence="1">
    <location>
        <begin position="221"/>
        <end position="242"/>
    </location>
</feature>
<feature type="transmembrane region" description="Helical" evidence="1">
    <location>
        <begin position="193"/>
        <end position="215"/>
    </location>
</feature>
<evidence type="ECO:0000259" key="2">
    <source>
        <dbReference type="Pfam" id="PF04892"/>
    </source>
</evidence>
<feature type="domain" description="VanZ-like" evidence="2">
    <location>
        <begin position="135"/>
        <end position="238"/>
    </location>
</feature>
<evidence type="ECO:0000313" key="4">
    <source>
        <dbReference type="Proteomes" id="UP000469125"/>
    </source>
</evidence>
<dbReference type="NCBIfam" id="NF038403">
    <property type="entry name" value="perm_prefix_1"/>
    <property type="match status" value="1"/>
</dbReference>
<keyword evidence="1" id="KW-0472">Membrane</keyword>
<accession>A0A6N8FMF0</accession>
<dbReference type="Proteomes" id="UP000469125">
    <property type="component" value="Unassembled WGS sequence"/>
</dbReference>
<dbReference type="PANTHER" id="PTHR36834:SF1">
    <property type="entry name" value="INTEGRAL MEMBRANE PROTEIN"/>
    <property type="match status" value="1"/>
</dbReference>
<dbReference type="InterPro" id="IPR006976">
    <property type="entry name" value="VanZ-like"/>
</dbReference>
<protein>
    <submittedName>
        <fullName evidence="3">VanZ family protein</fullName>
    </submittedName>
</protein>
<proteinExistence type="predicted"/>
<keyword evidence="1" id="KW-1133">Transmembrane helix</keyword>
<comment type="caution">
    <text evidence="3">The sequence shown here is derived from an EMBL/GenBank/DDBJ whole genome shotgun (WGS) entry which is preliminary data.</text>
</comment>
<feature type="transmembrane region" description="Helical" evidence="1">
    <location>
        <begin position="161"/>
        <end position="184"/>
    </location>
</feature>
<dbReference type="RefSeq" id="WP_155668485.1">
    <property type="nucleotide sequence ID" value="NZ_WOCA01000005.1"/>
</dbReference>
<dbReference type="AlphaFoldDB" id="A0A6N8FMF0"/>
<organism evidence="3 4">
    <name type="scientific">Ornithinibacillus caprae</name>
    <dbReference type="NCBI Taxonomy" id="2678566"/>
    <lineage>
        <taxon>Bacteria</taxon>
        <taxon>Bacillati</taxon>
        <taxon>Bacillota</taxon>
        <taxon>Bacilli</taxon>
        <taxon>Bacillales</taxon>
        <taxon>Bacillaceae</taxon>
        <taxon>Ornithinibacillus</taxon>
    </lineage>
</organism>
<gene>
    <name evidence="3" type="ORF">GMD78_08895</name>
</gene>
<reference evidence="3 4" key="1">
    <citation type="submission" date="2019-11" db="EMBL/GenBank/DDBJ databases">
        <authorList>
            <person name="Li X."/>
        </authorList>
    </citation>
    <scope>NUCLEOTIDE SEQUENCE [LARGE SCALE GENOMIC DNA]</scope>
    <source>
        <strain evidence="3 4">L9</strain>
    </source>
</reference>
<dbReference type="PANTHER" id="PTHR36834">
    <property type="entry name" value="MEMBRANE PROTEIN-RELATED"/>
    <property type="match status" value="1"/>
</dbReference>
<dbReference type="Pfam" id="PF04892">
    <property type="entry name" value="VanZ"/>
    <property type="match status" value="1"/>
</dbReference>
<dbReference type="EMBL" id="WOCA01000005">
    <property type="protein sequence ID" value="MUK88508.1"/>
    <property type="molecule type" value="Genomic_DNA"/>
</dbReference>
<feature type="transmembrane region" description="Helical" evidence="1">
    <location>
        <begin position="82"/>
        <end position="101"/>
    </location>
</feature>
<evidence type="ECO:0000256" key="1">
    <source>
        <dbReference type="SAM" id="Phobius"/>
    </source>
</evidence>
<evidence type="ECO:0000313" key="3">
    <source>
        <dbReference type="EMBL" id="MUK88508.1"/>
    </source>
</evidence>